<dbReference type="STRING" id="106582.ENSMZEP00005033002"/>
<reference evidence="1" key="1">
    <citation type="submission" date="2025-08" db="UniProtKB">
        <authorList>
            <consortium name="Ensembl"/>
        </authorList>
    </citation>
    <scope>IDENTIFICATION</scope>
</reference>
<evidence type="ECO:0000313" key="2">
    <source>
        <dbReference type="Proteomes" id="UP000265160"/>
    </source>
</evidence>
<sequence>MSSFQRKEISLTQVNQLKILRRITITQAVCNKTAIGLAGEMRCNFPAFNGNRLNLEKHVLKSLAENENFNDFITYIRNPRRQTEAFIKAEVEKYIFIDHRDKTVNILKKNVDDVNSLMSQALSTATQNVQSQGGDIKMWLKEFSKIKKRLDSIIEQTSSLSLGKLKESRLKPDEILIDQLCKCCWVTCPFCAAVCTNTIEGHSPDDHSVPFHRLSGIKGWHNRGTVEFSVNFCTTNVASDGRFYPHHNSEKSVPYKLYRTAGPEYANWRIIPDESKLAYWKWFVCRFQNQLEGYYKYKFQGRGEIPSEWKKIPKDEAIKSLDEMC</sequence>
<keyword evidence="2" id="KW-1185">Reference proteome</keyword>
<accession>A0A3P9DFQ8</accession>
<evidence type="ECO:0008006" key="3">
    <source>
        <dbReference type="Google" id="ProtNLM"/>
    </source>
</evidence>
<organism evidence="1 2">
    <name type="scientific">Maylandia zebra</name>
    <name type="common">zebra mbuna</name>
    <dbReference type="NCBI Taxonomy" id="106582"/>
    <lineage>
        <taxon>Eukaryota</taxon>
        <taxon>Metazoa</taxon>
        <taxon>Chordata</taxon>
        <taxon>Craniata</taxon>
        <taxon>Vertebrata</taxon>
        <taxon>Euteleostomi</taxon>
        <taxon>Actinopterygii</taxon>
        <taxon>Neopterygii</taxon>
        <taxon>Teleostei</taxon>
        <taxon>Neoteleostei</taxon>
        <taxon>Acanthomorphata</taxon>
        <taxon>Ovalentaria</taxon>
        <taxon>Cichlomorphae</taxon>
        <taxon>Cichliformes</taxon>
        <taxon>Cichlidae</taxon>
        <taxon>African cichlids</taxon>
        <taxon>Pseudocrenilabrinae</taxon>
        <taxon>Haplochromini</taxon>
        <taxon>Maylandia</taxon>
        <taxon>Maylandia zebra complex</taxon>
    </lineage>
</organism>
<dbReference type="GeneTree" id="ENSGT00940000154393"/>
<protein>
    <recommendedName>
        <fullName evidence="3">Interferon-induced very large GTPase 1</fullName>
    </recommendedName>
</protein>
<proteinExistence type="predicted"/>
<dbReference type="Ensembl" id="ENSMZET00005034093.1">
    <property type="protein sequence ID" value="ENSMZEP00005033002.1"/>
    <property type="gene ID" value="ENSMZEG00005024603.1"/>
</dbReference>
<reference evidence="1" key="2">
    <citation type="submission" date="2025-09" db="UniProtKB">
        <authorList>
            <consortium name="Ensembl"/>
        </authorList>
    </citation>
    <scope>IDENTIFICATION</scope>
</reference>
<dbReference type="PANTHER" id="PTHR22796">
    <property type="entry name" value="URG4-RELATED"/>
    <property type="match status" value="1"/>
</dbReference>
<dbReference type="PANTHER" id="PTHR22796:SF6">
    <property type="entry name" value="INTERFERON-INDUCED VERY LARGE GTPASE 1-RELATED"/>
    <property type="match status" value="1"/>
</dbReference>
<evidence type="ECO:0000313" key="1">
    <source>
        <dbReference type="Ensembl" id="ENSMZEP00005033002.1"/>
    </source>
</evidence>
<dbReference type="AlphaFoldDB" id="A0A3P9DFQ8"/>
<dbReference type="Proteomes" id="UP000265160">
    <property type="component" value="Unplaced"/>
</dbReference>
<name>A0A3P9DFQ8_9CICH</name>